<protein>
    <submittedName>
        <fullName evidence="9">ABC transporter permease subunit</fullName>
    </submittedName>
</protein>
<evidence type="ECO:0000256" key="7">
    <source>
        <dbReference type="SAM" id="Phobius"/>
    </source>
</evidence>
<sequence>MGAVALRAEGLTGLRASDWAAVRFTLLQALLSALLSVALAIPVARALARRRFIGRGLLITLMGAPFILPTLVAVLGLLAVFGRSGLVNDVLGLVGLGPVNIYGLHGVVLAHVFYNLPLAVRIILQGWAAIPSERMRLAVSLGFSPTDRLRHLEAPMLREVAPGAFLLVFLICLTSFAVALALGGGPRATTVELAIYQAFRFDFDMGRAAALALVQFGLCLGAGVLALRVALPSGLGGGLDRPLPRMDYRARAIWGDGVLIALAALFLLVPLALIVLRGAPHLVSLPAPVWQATMRSLWVALGATVLTLSFALVLAHAILALPRFGAAALEWLGLAALAASPLVIGTGLFLILRPIADPRDMALAVTMLVNAGLALPFALRLILPALRDVAATQGRLATSIGLHGAARFRLVTLPRLRRPMGFAAGLTAALSMGDLGVILLFADAERATLPMQLYRLMQAYRQDDAAGAALLLLLASLALFWAFDKWGRSDATA</sequence>
<feature type="transmembrane region" description="Helical" evidence="7">
    <location>
        <begin position="296"/>
        <end position="319"/>
    </location>
</feature>
<feature type="transmembrane region" description="Helical" evidence="7">
    <location>
        <begin position="20"/>
        <end position="44"/>
    </location>
</feature>
<keyword evidence="5 7" id="KW-1133">Transmembrane helix</keyword>
<evidence type="ECO:0000256" key="3">
    <source>
        <dbReference type="ARBA" id="ARBA00022475"/>
    </source>
</evidence>
<reference evidence="9 10" key="1">
    <citation type="submission" date="2022-05" db="EMBL/GenBank/DDBJ databases">
        <title>Seasonal and diel survey of microbial diversity of the Tyrrhenian coast.</title>
        <authorList>
            <person name="Gattoni G."/>
            <person name="Corral P."/>
        </authorList>
    </citation>
    <scope>NUCLEOTIDE SEQUENCE [LARGE SCALE GENOMIC DNA]</scope>
    <source>
        <strain evidence="9 10">V10</strain>
    </source>
</reference>
<proteinExistence type="predicted"/>
<feature type="transmembrane region" description="Helical" evidence="7">
    <location>
        <begin position="252"/>
        <end position="276"/>
    </location>
</feature>
<keyword evidence="4 7" id="KW-0812">Transmembrane</keyword>
<dbReference type="PROSITE" id="PS50928">
    <property type="entry name" value="ABC_TM1"/>
    <property type="match status" value="2"/>
</dbReference>
<name>A0ABT0LYU4_9RHOB</name>
<dbReference type="PANTHER" id="PTHR30183:SF9">
    <property type="entry name" value="THIAMINE TRANSPORT SYSTEM PERMEASE PROTEIN THIP"/>
    <property type="match status" value="1"/>
</dbReference>
<feature type="transmembrane region" description="Helical" evidence="7">
    <location>
        <begin position="331"/>
        <end position="355"/>
    </location>
</feature>
<feature type="transmembrane region" description="Helical" evidence="7">
    <location>
        <begin position="101"/>
        <end position="124"/>
    </location>
</feature>
<accession>A0ABT0LYU4</accession>
<keyword evidence="10" id="KW-1185">Reference proteome</keyword>
<feature type="domain" description="ABC transmembrane type-1" evidence="8">
    <location>
        <begin position="293"/>
        <end position="483"/>
    </location>
</feature>
<dbReference type="Proteomes" id="UP001202550">
    <property type="component" value="Unassembled WGS sequence"/>
</dbReference>
<keyword evidence="3" id="KW-1003">Cell membrane</keyword>
<evidence type="ECO:0000256" key="5">
    <source>
        <dbReference type="ARBA" id="ARBA00022989"/>
    </source>
</evidence>
<feature type="transmembrane region" description="Helical" evidence="7">
    <location>
        <begin position="465"/>
        <end position="483"/>
    </location>
</feature>
<feature type="domain" description="ABC transmembrane type-1" evidence="8">
    <location>
        <begin position="22"/>
        <end position="226"/>
    </location>
</feature>
<dbReference type="InterPro" id="IPR035906">
    <property type="entry name" value="MetI-like_sf"/>
</dbReference>
<feature type="transmembrane region" description="Helical" evidence="7">
    <location>
        <begin position="422"/>
        <end position="442"/>
    </location>
</feature>
<evidence type="ECO:0000313" key="10">
    <source>
        <dbReference type="Proteomes" id="UP001202550"/>
    </source>
</evidence>
<evidence type="ECO:0000313" key="9">
    <source>
        <dbReference type="EMBL" id="MCL1627779.1"/>
    </source>
</evidence>
<gene>
    <name evidence="9" type="ORF">M3N55_03465</name>
</gene>
<evidence type="ECO:0000256" key="4">
    <source>
        <dbReference type="ARBA" id="ARBA00022692"/>
    </source>
</evidence>
<comment type="caution">
    <text evidence="9">The sequence shown here is derived from an EMBL/GenBank/DDBJ whole genome shotgun (WGS) entry which is preliminary data.</text>
</comment>
<evidence type="ECO:0000256" key="1">
    <source>
        <dbReference type="ARBA" id="ARBA00004651"/>
    </source>
</evidence>
<feature type="transmembrane region" description="Helical" evidence="7">
    <location>
        <begin position="56"/>
        <end position="81"/>
    </location>
</feature>
<evidence type="ECO:0000256" key="6">
    <source>
        <dbReference type="ARBA" id="ARBA00023136"/>
    </source>
</evidence>
<dbReference type="Gene3D" id="1.10.3720.10">
    <property type="entry name" value="MetI-like"/>
    <property type="match status" value="2"/>
</dbReference>
<evidence type="ECO:0000259" key="8">
    <source>
        <dbReference type="PROSITE" id="PS50928"/>
    </source>
</evidence>
<organism evidence="9 10">
    <name type="scientific">Roseinatronobacter domitianus</name>
    <dbReference type="NCBI Taxonomy" id="2940293"/>
    <lineage>
        <taxon>Bacteria</taxon>
        <taxon>Pseudomonadati</taxon>
        <taxon>Pseudomonadota</taxon>
        <taxon>Alphaproteobacteria</taxon>
        <taxon>Rhodobacterales</taxon>
        <taxon>Paracoccaceae</taxon>
        <taxon>Roseinatronobacter</taxon>
    </lineage>
</organism>
<dbReference type="PANTHER" id="PTHR30183">
    <property type="entry name" value="MOLYBDENUM TRANSPORT SYSTEM PERMEASE PROTEIN MODB"/>
    <property type="match status" value="1"/>
</dbReference>
<dbReference type="EMBL" id="JALZWP010000002">
    <property type="protein sequence ID" value="MCL1627779.1"/>
    <property type="molecule type" value="Genomic_DNA"/>
</dbReference>
<feature type="transmembrane region" description="Helical" evidence="7">
    <location>
        <begin position="160"/>
        <end position="182"/>
    </location>
</feature>
<feature type="transmembrane region" description="Helical" evidence="7">
    <location>
        <begin position="208"/>
        <end position="231"/>
    </location>
</feature>
<feature type="transmembrane region" description="Helical" evidence="7">
    <location>
        <begin position="361"/>
        <end position="383"/>
    </location>
</feature>
<dbReference type="CDD" id="cd06261">
    <property type="entry name" value="TM_PBP2"/>
    <property type="match status" value="2"/>
</dbReference>
<keyword evidence="6 7" id="KW-0472">Membrane</keyword>
<comment type="subcellular location">
    <subcellularLocation>
        <location evidence="1">Cell membrane</location>
        <topology evidence="1">Multi-pass membrane protein</topology>
    </subcellularLocation>
</comment>
<dbReference type="SUPFAM" id="SSF161098">
    <property type="entry name" value="MetI-like"/>
    <property type="match status" value="2"/>
</dbReference>
<evidence type="ECO:0000256" key="2">
    <source>
        <dbReference type="ARBA" id="ARBA00022448"/>
    </source>
</evidence>
<keyword evidence="2" id="KW-0813">Transport</keyword>
<dbReference type="InterPro" id="IPR000515">
    <property type="entry name" value="MetI-like"/>
</dbReference>